<dbReference type="Pfam" id="PF00098">
    <property type="entry name" value="zf-CCHC"/>
    <property type="match status" value="1"/>
</dbReference>
<evidence type="ECO:0000313" key="8">
    <source>
        <dbReference type="Proteomes" id="UP001190700"/>
    </source>
</evidence>
<dbReference type="InterPro" id="IPR048333">
    <property type="entry name" value="HA2_WH"/>
</dbReference>
<dbReference type="Pfam" id="PF04408">
    <property type="entry name" value="WHD_HA2"/>
    <property type="match status" value="1"/>
</dbReference>
<keyword evidence="8" id="KW-1185">Reference proteome</keyword>
<protein>
    <recommendedName>
        <fullName evidence="9">RNA helicase</fullName>
    </recommendedName>
</protein>
<dbReference type="Pfam" id="PF07717">
    <property type="entry name" value="OB_NTP_bind"/>
    <property type="match status" value="1"/>
</dbReference>
<dbReference type="InterPro" id="IPR001650">
    <property type="entry name" value="Helicase_C-like"/>
</dbReference>
<dbReference type="PROSITE" id="PS50158">
    <property type="entry name" value="ZF_CCHC"/>
    <property type="match status" value="1"/>
</dbReference>
<sequence>GAGYMGGGPAAWACARSQQHVCFAFQQGRAGGGAEGGYRSTRRRVRALGGAPGSNAASEVDDMELDEMELKERYPSFNQSVHRALHVLDHEAIDYELIMQLLDWMFRQGGAAAAARWARQRDGCHDPLPPAAAVSKVEGAEESAAESTADAVLIFLPGLKEIQTLQEALLATPRFASEPARSWVLPLHSTLPPEEQRLVFQRPPPGIPKVLLATNIAETAITIDDIAFVIDSGRMKELRYDPARRMASLEDVLVSRANIRQRRGRAGRCQPGAAVHLITRHRFERVCATQQLPEVQRVPLEQLVLRIKALRYPGTAAQVCTCLPEPPSLEAVERAAAELVSLEALIPEGRDDWGERLTPLGIHLSALPVDVRIGKLILMGAIFNAVDECLTIAATLSYRSPFIAPIDRADRELADAARCRFAVGQSDHFTALRAYMEWDAAGGAAEKFAFCRQHFLGSKTLSIIAQQKRQLLELLSDANFIRPGLRARAVEALGRRVNGSDGVRLALDGGAHIEGHGFLNMSTEATCFLCGKPGHLARDCPTSPRIRPQLSASVEVAEVNVALLKALLCAALYPQIMMVEYPKPKKGKEMKAESLKFCIRERGKGVEEQELTEVAIHPSSINAKCVQFESPYLIYHECLRTTRIAPSSCCLTSAFSSIAFLSARSSNPLRTSARVGATSSRWSFSCSRLSSEADDTASCGSDTDGVPLECRKIGHLERFGFCRKGHIFLSGENY</sequence>
<dbReference type="InterPro" id="IPR027417">
    <property type="entry name" value="P-loop_NTPase"/>
</dbReference>
<dbReference type="PANTHER" id="PTHR18934">
    <property type="entry name" value="ATP-DEPENDENT RNA HELICASE"/>
    <property type="match status" value="1"/>
</dbReference>
<name>A0AAE0BI86_9CHLO</name>
<dbReference type="GO" id="GO:0003723">
    <property type="term" value="F:RNA binding"/>
    <property type="evidence" value="ECO:0007669"/>
    <property type="project" value="TreeGrafter"/>
</dbReference>
<dbReference type="Gene3D" id="1.20.120.1080">
    <property type="match status" value="1"/>
</dbReference>
<dbReference type="SMART" id="SM00490">
    <property type="entry name" value="HELICc"/>
    <property type="match status" value="1"/>
</dbReference>
<accession>A0AAE0BI86</accession>
<dbReference type="GO" id="GO:0008270">
    <property type="term" value="F:zinc ion binding"/>
    <property type="evidence" value="ECO:0007669"/>
    <property type="project" value="UniProtKB-KW"/>
</dbReference>
<evidence type="ECO:0000256" key="3">
    <source>
        <dbReference type="ARBA" id="ARBA00022840"/>
    </source>
</evidence>
<dbReference type="PANTHER" id="PTHR18934:SF145">
    <property type="entry name" value="ATP-DEPENDENT RNA HELICASE DHX57-RELATED"/>
    <property type="match status" value="1"/>
</dbReference>
<evidence type="ECO:0000259" key="6">
    <source>
        <dbReference type="PROSITE" id="PS51194"/>
    </source>
</evidence>
<dbReference type="EMBL" id="LGRX02035082">
    <property type="protein sequence ID" value="KAK3236330.1"/>
    <property type="molecule type" value="Genomic_DNA"/>
</dbReference>
<evidence type="ECO:0000313" key="7">
    <source>
        <dbReference type="EMBL" id="KAK3236330.1"/>
    </source>
</evidence>
<keyword evidence="3" id="KW-0067">ATP-binding</keyword>
<dbReference type="Gene3D" id="3.40.50.300">
    <property type="entry name" value="P-loop containing nucleotide triphosphate hydrolases"/>
    <property type="match status" value="1"/>
</dbReference>
<dbReference type="Pfam" id="PF00271">
    <property type="entry name" value="Helicase_C"/>
    <property type="match status" value="1"/>
</dbReference>
<keyword evidence="1" id="KW-0547">Nucleotide-binding</keyword>
<dbReference type="PROSITE" id="PS51194">
    <property type="entry name" value="HELICASE_CTER"/>
    <property type="match status" value="1"/>
</dbReference>
<feature type="non-terminal residue" evidence="7">
    <location>
        <position position="1"/>
    </location>
</feature>
<dbReference type="AlphaFoldDB" id="A0AAE0BI86"/>
<dbReference type="Gene3D" id="4.10.60.10">
    <property type="entry name" value="Zinc finger, CCHC-type"/>
    <property type="match status" value="1"/>
</dbReference>
<organism evidence="7 8">
    <name type="scientific">Cymbomonas tetramitiformis</name>
    <dbReference type="NCBI Taxonomy" id="36881"/>
    <lineage>
        <taxon>Eukaryota</taxon>
        <taxon>Viridiplantae</taxon>
        <taxon>Chlorophyta</taxon>
        <taxon>Pyramimonadophyceae</taxon>
        <taxon>Pyramimonadales</taxon>
        <taxon>Pyramimonadaceae</taxon>
        <taxon>Cymbomonas</taxon>
    </lineage>
</organism>
<comment type="caution">
    <text evidence="7">The sequence shown here is derived from an EMBL/GenBank/DDBJ whole genome shotgun (WGS) entry which is preliminary data.</text>
</comment>
<keyword evidence="2" id="KW-0347">Helicase</keyword>
<proteinExistence type="predicted"/>
<dbReference type="InterPro" id="IPR007502">
    <property type="entry name" value="Helicase-assoc_dom"/>
</dbReference>
<feature type="domain" description="CCHC-type" evidence="5">
    <location>
        <begin position="527"/>
        <end position="541"/>
    </location>
</feature>
<dbReference type="InterPro" id="IPR036875">
    <property type="entry name" value="Znf_CCHC_sf"/>
</dbReference>
<keyword evidence="4" id="KW-0863">Zinc-finger</keyword>
<dbReference type="CDD" id="cd18791">
    <property type="entry name" value="SF2_C_RHA"/>
    <property type="match status" value="1"/>
</dbReference>
<keyword evidence="4" id="KW-0862">Zinc</keyword>
<dbReference type="Proteomes" id="UP001190700">
    <property type="component" value="Unassembled WGS sequence"/>
</dbReference>
<evidence type="ECO:0000256" key="1">
    <source>
        <dbReference type="ARBA" id="ARBA00022741"/>
    </source>
</evidence>
<evidence type="ECO:0000256" key="2">
    <source>
        <dbReference type="ARBA" id="ARBA00022806"/>
    </source>
</evidence>
<keyword evidence="4" id="KW-0479">Metal-binding</keyword>
<feature type="domain" description="Helicase C-terminal" evidence="6">
    <location>
        <begin position="136"/>
        <end position="311"/>
    </location>
</feature>
<dbReference type="SUPFAM" id="SSF57756">
    <property type="entry name" value="Retrovirus zinc finger-like domains"/>
    <property type="match status" value="1"/>
</dbReference>
<dbReference type="Pfam" id="PF21010">
    <property type="entry name" value="HA2_C"/>
    <property type="match status" value="1"/>
</dbReference>
<dbReference type="InterPro" id="IPR011709">
    <property type="entry name" value="DEAD-box_helicase_OB_fold"/>
</dbReference>
<keyword evidence="2" id="KW-0378">Hydrolase</keyword>
<evidence type="ECO:0000256" key="4">
    <source>
        <dbReference type="PROSITE-ProRule" id="PRU00047"/>
    </source>
</evidence>
<evidence type="ECO:0000259" key="5">
    <source>
        <dbReference type="PROSITE" id="PS50158"/>
    </source>
</evidence>
<dbReference type="SMART" id="SM00847">
    <property type="entry name" value="HA2"/>
    <property type="match status" value="1"/>
</dbReference>
<gene>
    <name evidence="7" type="ORF">CYMTET_53519</name>
</gene>
<dbReference type="SMART" id="SM00343">
    <property type="entry name" value="ZnF_C2HC"/>
    <property type="match status" value="1"/>
</dbReference>
<dbReference type="GO" id="GO:0005524">
    <property type="term" value="F:ATP binding"/>
    <property type="evidence" value="ECO:0007669"/>
    <property type="project" value="UniProtKB-KW"/>
</dbReference>
<dbReference type="InterPro" id="IPR001878">
    <property type="entry name" value="Znf_CCHC"/>
</dbReference>
<reference evidence="7 8" key="1">
    <citation type="journal article" date="2015" name="Genome Biol. Evol.">
        <title>Comparative Genomics of a Bacterivorous Green Alga Reveals Evolutionary Causalities and Consequences of Phago-Mixotrophic Mode of Nutrition.</title>
        <authorList>
            <person name="Burns J.A."/>
            <person name="Paasch A."/>
            <person name="Narechania A."/>
            <person name="Kim E."/>
        </authorList>
    </citation>
    <scope>NUCLEOTIDE SEQUENCE [LARGE SCALE GENOMIC DNA]</scope>
    <source>
        <strain evidence="7 8">PLY_AMNH</strain>
    </source>
</reference>
<evidence type="ECO:0008006" key="9">
    <source>
        <dbReference type="Google" id="ProtNLM"/>
    </source>
</evidence>
<dbReference type="SUPFAM" id="SSF52540">
    <property type="entry name" value="P-loop containing nucleoside triphosphate hydrolases"/>
    <property type="match status" value="1"/>
</dbReference>
<dbReference type="GO" id="GO:0004386">
    <property type="term" value="F:helicase activity"/>
    <property type="evidence" value="ECO:0007669"/>
    <property type="project" value="UniProtKB-KW"/>
</dbReference>